<evidence type="ECO:0000313" key="1">
    <source>
        <dbReference type="EMBL" id="CAE7187418.1"/>
    </source>
</evidence>
<dbReference type="Proteomes" id="UP000472372">
    <property type="component" value="Chromosome 6"/>
</dbReference>
<reference evidence="1" key="1">
    <citation type="submission" date="2021-02" db="EMBL/GenBank/DDBJ databases">
        <authorList>
            <person name="Syme A R."/>
            <person name="Syme A R."/>
            <person name="Moolhuijzen P."/>
        </authorList>
    </citation>
    <scope>NUCLEOTIDE SEQUENCE</scope>
    <source>
        <strain evidence="1">W1-1</strain>
    </source>
</reference>
<dbReference type="AlphaFoldDB" id="A0A6S6W609"/>
<sequence>MSITKNMAEPPTLLTLPREIRDQVFSYLYHEKRFKWVWKPFAEPSSFDLVILGLLYLHNSPQLSVLLTHSQLYAEHMPDFAVSIYANTSSSIMWLSMGKYACSFENVMGKSFLRRATVITLFFPDRDRGSWECFCELVNVLTNIALEMKTLRIGTQISRVCRLESLMGNDDIDLEKMKQLGPSFITPLPKLTDLPLAQHCRAYRINAKFPNLGCPDQYLVILTSVDMLVYGREMTAKHKWTPQDVVKTLPLQEYRVVVDFTLGGWSPEFTERLRRFPLEMLEWKEANVNELKK</sequence>
<gene>
    <name evidence="1" type="ORF">PTTW11_07143</name>
</gene>
<proteinExistence type="predicted"/>
<evidence type="ECO:0000313" key="2">
    <source>
        <dbReference type="Proteomes" id="UP000472372"/>
    </source>
</evidence>
<name>A0A6S6W609_9PLEO</name>
<protein>
    <submittedName>
        <fullName evidence="1">Uncharacterized protein</fullName>
    </submittedName>
</protein>
<organism evidence="1 2">
    <name type="scientific">Pyrenophora teres f. teres</name>
    <dbReference type="NCBI Taxonomy" id="97479"/>
    <lineage>
        <taxon>Eukaryota</taxon>
        <taxon>Fungi</taxon>
        <taxon>Dikarya</taxon>
        <taxon>Ascomycota</taxon>
        <taxon>Pezizomycotina</taxon>
        <taxon>Dothideomycetes</taxon>
        <taxon>Pleosporomycetidae</taxon>
        <taxon>Pleosporales</taxon>
        <taxon>Pleosporineae</taxon>
        <taxon>Pleosporaceae</taxon>
        <taxon>Pyrenophora</taxon>
    </lineage>
</organism>
<dbReference type="EMBL" id="HG992982">
    <property type="protein sequence ID" value="CAE7187418.1"/>
    <property type="molecule type" value="Genomic_DNA"/>
</dbReference>
<accession>A0A6S6W609</accession>